<reference evidence="8" key="2">
    <citation type="submission" date="2023-07" db="EMBL/GenBank/DDBJ databases">
        <authorList>
            <person name="Yang W."/>
            <person name="Chen J."/>
            <person name="Ji P."/>
            <person name="Hu F."/>
        </authorList>
    </citation>
    <scope>NUCLEOTIDE SEQUENCE</scope>
    <source>
        <strain evidence="8">CRE-138-0111</strain>
    </source>
</reference>
<dbReference type="RefSeq" id="WP_210814564.1">
    <property type="nucleotide sequence ID" value="NZ_JARRYG010000011.1"/>
</dbReference>
<evidence type="ECO:0000256" key="2">
    <source>
        <dbReference type="ARBA" id="ARBA00022692"/>
    </source>
</evidence>
<dbReference type="InterPro" id="IPR049453">
    <property type="entry name" value="Memb_transporter_dom"/>
</dbReference>
<comment type="caution">
    <text evidence="7">The sequence shown here is derived from an EMBL/GenBank/DDBJ whole genome shotgun (WGS) entry which is preliminary data.</text>
</comment>
<dbReference type="Proteomes" id="UP001156701">
    <property type="component" value="Unassembled WGS sequence"/>
</dbReference>
<feature type="transmembrane region" description="Helical" evidence="5">
    <location>
        <begin position="135"/>
        <end position="151"/>
    </location>
</feature>
<evidence type="ECO:0000259" key="6">
    <source>
        <dbReference type="Pfam" id="PF13515"/>
    </source>
</evidence>
<evidence type="ECO:0000256" key="3">
    <source>
        <dbReference type="ARBA" id="ARBA00022989"/>
    </source>
</evidence>
<dbReference type="EMBL" id="JAUQTG010000006">
    <property type="protein sequence ID" value="MDO7857053.1"/>
    <property type="molecule type" value="Genomic_DNA"/>
</dbReference>
<evidence type="ECO:0000256" key="5">
    <source>
        <dbReference type="SAM" id="Phobius"/>
    </source>
</evidence>
<evidence type="ECO:0000256" key="4">
    <source>
        <dbReference type="ARBA" id="ARBA00023136"/>
    </source>
</evidence>
<gene>
    <name evidence="7" type="ORF">P7V44_11730</name>
    <name evidence="8" type="ORF">Q5E86_12025</name>
</gene>
<feature type="transmembrane region" description="Helical" evidence="5">
    <location>
        <begin position="306"/>
        <end position="326"/>
    </location>
</feature>
<keyword evidence="10" id="KW-1185">Reference proteome</keyword>
<proteinExistence type="predicted"/>
<evidence type="ECO:0000256" key="1">
    <source>
        <dbReference type="ARBA" id="ARBA00004141"/>
    </source>
</evidence>
<dbReference type="Proteomes" id="UP001176478">
    <property type="component" value="Unassembled WGS sequence"/>
</dbReference>
<reference evidence="7" key="1">
    <citation type="submission" date="2023-03" db="EMBL/GenBank/DDBJ databases">
        <title>a new species belonging to Providencia genus.</title>
        <authorList>
            <person name="Yang W."/>
            <person name="Hu F."/>
            <person name="Shen S."/>
            <person name="Ding L."/>
            <person name="Yin D."/>
        </authorList>
    </citation>
    <scope>NUCLEOTIDE SEQUENCE</scope>
    <source>
        <strain evidence="7">CRE-3FA-0001</strain>
    </source>
</reference>
<feature type="domain" description="Integral membrane bound transporter" evidence="6">
    <location>
        <begin position="192"/>
        <end position="318"/>
    </location>
</feature>
<sequence length="336" mass="38764">MKDINKKLKYINFRNNGTFLIAAIVNSTICFSLFGTIGGVFGVITTLFSNIVYDAKPDSSNIFYIFFLLCLVIVGGGIGFLLKLTIYFYIYLFILSYCYYLFYKKDDYLDRTFPFLIIFSCMGTTLDSISIDLPMAYLSGVAVSLVIFRLLKHKNNEIHAFKNGLFSKAIYHSDEKIYIRAFFFSFFLFLSLSIPDYLNLYKPYWAPLTFIMLLHPKEMNIIKVTLLRFLGSLLAAAFVITMFSITKSKETYIYLSVLALTIFFIPTFFRLNYMLKTFSITVFVLLLLEETLFLHNPTYLLPISRVYETFIGGVVAILASLVLNIIRIIKKRKITS</sequence>
<evidence type="ECO:0000313" key="9">
    <source>
        <dbReference type="Proteomes" id="UP001156701"/>
    </source>
</evidence>
<dbReference type="GO" id="GO:0016020">
    <property type="term" value="C:membrane"/>
    <property type="evidence" value="ECO:0007669"/>
    <property type="project" value="UniProtKB-SubCell"/>
</dbReference>
<feature type="transmembrane region" description="Helical" evidence="5">
    <location>
        <begin position="61"/>
        <end position="80"/>
    </location>
</feature>
<feature type="transmembrane region" description="Helical" evidence="5">
    <location>
        <begin position="227"/>
        <end position="246"/>
    </location>
</feature>
<feature type="transmembrane region" description="Helical" evidence="5">
    <location>
        <begin position="177"/>
        <end position="194"/>
    </location>
</feature>
<keyword evidence="3 5" id="KW-1133">Transmembrane helix</keyword>
<evidence type="ECO:0000313" key="10">
    <source>
        <dbReference type="Proteomes" id="UP001176478"/>
    </source>
</evidence>
<reference evidence="8" key="3">
    <citation type="journal article" date="2024" name="Int. J. Antimicrob. Agents">
        <title>Identification of a novel Providencia species showing multi-drug-resistant in three patients with hospital-acquired infection.</title>
        <authorList>
            <person name="Yang W."/>
            <person name="Chen J."/>
            <person name="Yang F."/>
            <person name="Ji P."/>
            <person name="Shen S."/>
            <person name="Yin D."/>
            <person name="Hu F."/>
        </authorList>
    </citation>
    <scope>NUCLEOTIDE SEQUENCE</scope>
    <source>
        <strain evidence="8">CRE-138-0111</strain>
    </source>
</reference>
<organism evidence="7 9">
    <name type="scientific">Providencia huashanensis</name>
    <dbReference type="NCBI Taxonomy" id="3037798"/>
    <lineage>
        <taxon>Bacteria</taxon>
        <taxon>Pseudomonadati</taxon>
        <taxon>Pseudomonadota</taxon>
        <taxon>Gammaproteobacteria</taxon>
        <taxon>Enterobacterales</taxon>
        <taxon>Morganellaceae</taxon>
        <taxon>Providencia</taxon>
    </lineage>
</organism>
<feature type="transmembrane region" description="Helical" evidence="5">
    <location>
        <begin position="86"/>
        <end position="103"/>
    </location>
</feature>
<keyword evidence="2 5" id="KW-0812">Transmembrane</keyword>
<accession>A0AA42FI04</accession>
<comment type="subcellular location">
    <subcellularLocation>
        <location evidence="1">Membrane</location>
        <topology evidence="1">Multi-pass membrane protein</topology>
    </subcellularLocation>
</comment>
<feature type="transmembrane region" description="Helical" evidence="5">
    <location>
        <begin position="252"/>
        <end position="271"/>
    </location>
</feature>
<name>A0AA42FI04_9GAMM</name>
<dbReference type="AlphaFoldDB" id="A0AA42FI04"/>
<evidence type="ECO:0000313" key="8">
    <source>
        <dbReference type="EMBL" id="MDO7857053.1"/>
    </source>
</evidence>
<feature type="transmembrane region" description="Helical" evidence="5">
    <location>
        <begin position="20"/>
        <end position="49"/>
    </location>
</feature>
<dbReference type="Pfam" id="PF13515">
    <property type="entry name" value="FUSC_2"/>
    <property type="match status" value="1"/>
</dbReference>
<evidence type="ECO:0000313" key="7">
    <source>
        <dbReference type="EMBL" id="MDG4696911.1"/>
    </source>
</evidence>
<dbReference type="EMBL" id="JARRYG010000011">
    <property type="protein sequence ID" value="MDG4696911.1"/>
    <property type="molecule type" value="Genomic_DNA"/>
</dbReference>
<protein>
    <submittedName>
        <fullName evidence="7">FUSC family protein</fullName>
    </submittedName>
</protein>
<keyword evidence="4 5" id="KW-0472">Membrane</keyword>